<name>A0A8H4XEJ3_9HYPO</name>
<evidence type="ECO:0000313" key="1">
    <source>
        <dbReference type="EMBL" id="KAF4971239.1"/>
    </source>
</evidence>
<gene>
    <name evidence="1" type="ORF">FSARC_1861</name>
</gene>
<comment type="caution">
    <text evidence="1">The sequence shown here is derived from an EMBL/GenBank/DDBJ whole genome shotgun (WGS) entry which is preliminary data.</text>
</comment>
<keyword evidence="2" id="KW-1185">Reference proteome</keyword>
<evidence type="ECO:0000313" key="2">
    <source>
        <dbReference type="Proteomes" id="UP000622797"/>
    </source>
</evidence>
<proteinExistence type="predicted"/>
<dbReference type="Proteomes" id="UP000622797">
    <property type="component" value="Unassembled WGS sequence"/>
</dbReference>
<accession>A0A8H4XEJ3</accession>
<protein>
    <submittedName>
        <fullName evidence="1">Uncharacterized protein</fullName>
    </submittedName>
</protein>
<reference evidence="1" key="1">
    <citation type="journal article" date="2020" name="BMC Genomics">
        <title>Correction to: Identification and distribution of gene clusters required for synthesis of sphingolipid metabolism inhibitors in diverse species of the filamentous fungus Fusarium.</title>
        <authorList>
            <person name="Kim H.S."/>
            <person name="Lohmar J.M."/>
            <person name="Busman M."/>
            <person name="Brown D.W."/>
            <person name="Naumann T.A."/>
            <person name="Divon H.H."/>
            <person name="Lysoe E."/>
            <person name="Uhlig S."/>
            <person name="Proctor R.H."/>
        </authorList>
    </citation>
    <scope>NUCLEOTIDE SEQUENCE</scope>
    <source>
        <strain evidence="1">NRRL 20472</strain>
    </source>
</reference>
<dbReference type="EMBL" id="JABEXW010000099">
    <property type="protein sequence ID" value="KAF4971239.1"/>
    <property type="molecule type" value="Genomic_DNA"/>
</dbReference>
<dbReference type="OrthoDB" id="5075859at2759"/>
<sequence length="222" mass="24574">MAANDSSSTQDASMICLGSIVQVDDEFCHLNVTSLTKFRAALGFSHPTCISDLIVDSSATKIAEQLLDLGTGDRRPAPQHFYLSVDGNTGHLCVGDFATLSEKVSLELRDLSKLGESICRLAITLDLALPLGCLDMMTIPVLVNIYWNSDSGLSPDLSPSLYLQHPLYTPPGCLYDNPQFFGKVTQDMVGPSQRFAWTQLSYLLFEFWCLRVRNRDSGFYFN</sequence>
<dbReference type="AlphaFoldDB" id="A0A8H4XEJ3"/>
<reference evidence="1" key="2">
    <citation type="submission" date="2020-05" db="EMBL/GenBank/DDBJ databases">
        <authorList>
            <person name="Kim H.-S."/>
            <person name="Proctor R.H."/>
            <person name="Brown D.W."/>
        </authorList>
    </citation>
    <scope>NUCLEOTIDE SEQUENCE</scope>
    <source>
        <strain evidence="1">NRRL 20472</strain>
    </source>
</reference>
<organism evidence="1 2">
    <name type="scientific">Fusarium sarcochroum</name>
    <dbReference type="NCBI Taxonomy" id="1208366"/>
    <lineage>
        <taxon>Eukaryota</taxon>
        <taxon>Fungi</taxon>
        <taxon>Dikarya</taxon>
        <taxon>Ascomycota</taxon>
        <taxon>Pezizomycotina</taxon>
        <taxon>Sordariomycetes</taxon>
        <taxon>Hypocreomycetidae</taxon>
        <taxon>Hypocreales</taxon>
        <taxon>Nectriaceae</taxon>
        <taxon>Fusarium</taxon>
        <taxon>Fusarium lateritium species complex</taxon>
    </lineage>
</organism>